<dbReference type="Proteomes" id="UP000003704">
    <property type="component" value="Unassembled WGS sequence"/>
</dbReference>
<dbReference type="InterPro" id="IPR050194">
    <property type="entry name" value="Glycosyltransferase_grp1"/>
</dbReference>
<feature type="domain" description="Glycosyl transferase family 1" evidence="1">
    <location>
        <begin position="192"/>
        <end position="325"/>
    </location>
</feature>
<dbReference type="STRING" id="1172194.WQQ_26970"/>
<dbReference type="RefSeq" id="WP_007185638.1">
    <property type="nucleotide sequence ID" value="NZ_AKGD01000002.1"/>
</dbReference>
<dbReference type="Gene3D" id="3.40.50.150">
    <property type="entry name" value="Vaccinia Virus protein VP39"/>
    <property type="match status" value="1"/>
</dbReference>
<dbReference type="SUPFAM" id="SSF53756">
    <property type="entry name" value="UDP-Glycosyltransferase/glycogen phosphorylase"/>
    <property type="match status" value="1"/>
</dbReference>
<reference evidence="2 3" key="1">
    <citation type="journal article" date="2012" name="J. Bacteriol.">
        <title>Genome Sequence of n-Alkane-Degrading Hydrocarboniphaga effusa Strain AP103T (ATCC BAA-332T).</title>
        <authorList>
            <person name="Chang H.K."/>
            <person name="Zylstra G.J."/>
            <person name="Chae J.C."/>
        </authorList>
    </citation>
    <scope>NUCLEOTIDE SEQUENCE [LARGE SCALE GENOMIC DNA]</scope>
    <source>
        <strain evidence="2 3">AP103</strain>
    </source>
</reference>
<sequence>MSKPLRLLHQIHLANDVWGGMEKQFANLLLQTAGDARVEHYLIEDLRGLAPGVRAALPALKAQAEDARRWHGLAIPNWRGLRQSRQRRVARQWDIDTVLSWNRFGDPRPAQLAQRLGARSVYWERGAAWFARHRVPDVDFLSGFDRYLANSKACAAMLRHWGVKAPIEICRPGIRSERAPSAQARALDGSRPLTLGFCARLQSFKGGVLVLHALRELRSLGIEARLLVAGDGPERAHLQALSARLDVNDRTEFLGRLDDTDSFYSRIDVLVHPALREPYGNVCAEALSLGIPVVAAAVDGLPEVVDHERDGLCVVPTLTLADFAELGGDASGVYPRVYRPELDRIAEPGAVDPLQLAEAVLAIAADAQRYRRYSQAALAGAANKFSYPAHVDRLFELLAPREPPQSFNCRDQTRPAWQDRALKACALIEKAIEGRRLPSVADVGCGDRKLSYWLVQQGIACRYQGYDLVPQSAAVQRLDIQSQSLPASHDVVVMLGVSEYLASLPRVLTTLRRNAGALVISHTIADQPRPAEELQRLGWTQHLTRARFEQTLVEAGWRVVESVLTDDGKTVIWRCAC</sequence>
<evidence type="ECO:0000259" key="1">
    <source>
        <dbReference type="Pfam" id="PF00534"/>
    </source>
</evidence>
<dbReference type="AlphaFoldDB" id="I8T5C6"/>
<protein>
    <recommendedName>
        <fullName evidence="1">Glycosyl transferase family 1 domain-containing protein</fullName>
    </recommendedName>
</protein>
<dbReference type="InterPro" id="IPR029063">
    <property type="entry name" value="SAM-dependent_MTases_sf"/>
</dbReference>
<accession>I8T5C6</accession>
<dbReference type="Pfam" id="PF00534">
    <property type="entry name" value="Glycos_transf_1"/>
    <property type="match status" value="1"/>
</dbReference>
<dbReference type="InterPro" id="IPR001296">
    <property type="entry name" value="Glyco_trans_1"/>
</dbReference>
<dbReference type="EMBL" id="AKGD01000002">
    <property type="protein sequence ID" value="EIT69115.1"/>
    <property type="molecule type" value="Genomic_DNA"/>
</dbReference>
<dbReference type="Gene3D" id="3.40.50.2000">
    <property type="entry name" value="Glycogen Phosphorylase B"/>
    <property type="match status" value="2"/>
</dbReference>
<evidence type="ECO:0000313" key="3">
    <source>
        <dbReference type="Proteomes" id="UP000003704"/>
    </source>
</evidence>
<gene>
    <name evidence="2" type="ORF">WQQ_26970</name>
</gene>
<name>I8T5C6_9GAMM</name>
<organism evidence="2 3">
    <name type="scientific">Hydrocarboniphaga effusa AP103</name>
    <dbReference type="NCBI Taxonomy" id="1172194"/>
    <lineage>
        <taxon>Bacteria</taxon>
        <taxon>Pseudomonadati</taxon>
        <taxon>Pseudomonadota</taxon>
        <taxon>Gammaproteobacteria</taxon>
        <taxon>Nevskiales</taxon>
        <taxon>Nevskiaceae</taxon>
        <taxon>Hydrocarboniphaga</taxon>
    </lineage>
</organism>
<dbReference type="SUPFAM" id="SSF53335">
    <property type="entry name" value="S-adenosyl-L-methionine-dependent methyltransferases"/>
    <property type="match status" value="1"/>
</dbReference>
<evidence type="ECO:0000313" key="2">
    <source>
        <dbReference type="EMBL" id="EIT69115.1"/>
    </source>
</evidence>
<dbReference type="PANTHER" id="PTHR45947">
    <property type="entry name" value="SULFOQUINOVOSYL TRANSFERASE SQD2"/>
    <property type="match status" value="1"/>
</dbReference>
<dbReference type="PANTHER" id="PTHR45947:SF3">
    <property type="entry name" value="SULFOQUINOVOSYL TRANSFERASE SQD2"/>
    <property type="match status" value="1"/>
</dbReference>
<dbReference type="OrthoDB" id="9795746at2"/>
<proteinExistence type="predicted"/>
<dbReference type="Pfam" id="PF13489">
    <property type="entry name" value="Methyltransf_23"/>
    <property type="match status" value="1"/>
</dbReference>
<keyword evidence="3" id="KW-1185">Reference proteome</keyword>
<comment type="caution">
    <text evidence="2">The sequence shown here is derived from an EMBL/GenBank/DDBJ whole genome shotgun (WGS) entry which is preliminary data.</text>
</comment>
<dbReference type="GO" id="GO:0016757">
    <property type="term" value="F:glycosyltransferase activity"/>
    <property type="evidence" value="ECO:0007669"/>
    <property type="project" value="InterPro"/>
</dbReference>